<dbReference type="AlphaFoldDB" id="A0A2P2KBV4"/>
<dbReference type="EMBL" id="GGEC01022708">
    <property type="protein sequence ID" value="MBX03192.1"/>
    <property type="molecule type" value="Transcribed_RNA"/>
</dbReference>
<evidence type="ECO:0000313" key="1">
    <source>
        <dbReference type="EMBL" id="MBX03196.1"/>
    </source>
</evidence>
<proteinExistence type="predicted"/>
<protein>
    <submittedName>
        <fullName evidence="1">Putative membrane protein YMR253C family</fullName>
    </submittedName>
</protein>
<organism evidence="1">
    <name type="scientific">Rhizophora mucronata</name>
    <name type="common">Asiatic mangrove</name>
    <dbReference type="NCBI Taxonomy" id="61149"/>
    <lineage>
        <taxon>Eukaryota</taxon>
        <taxon>Viridiplantae</taxon>
        <taxon>Streptophyta</taxon>
        <taxon>Embryophyta</taxon>
        <taxon>Tracheophyta</taxon>
        <taxon>Spermatophyta</taxon>
        <taxon>Magnoliopsida</taxon>
        <taxon>eudicotyledons</taxon>
        <taxon>Gunneridae</taxon>
        <taxon>Pentapetalae</taxon>
        <taxon>rosids</taxon>
        <taxon>fabids</taxon>
        <taxon>Malpighiales</taxon>
        <taxon>Rhizophoraceae</taxon>
        <taxon>Rhizophora</taxon>
    </lineage>
</organism>
<name>A0A2P2KBV4_RHIMU</name>
<dbReference type="EMBL" id="GGEC01022712">
    <property type="protein sequence ID" value="MBX03196.1"/>
    <property type="molecule type" value="Transcribed_RNA"/>
</dbReference>
<reference evidence="1" key="1">
    <citation type="submission" date="2018-02" db="EMBL/GenBank/DDBJ databases">
        <title>Rhizophora mucronata_Transcriptome.</title>
        <authorList>
            <person name="Meera S.P."/>
            <person name="Sreeshan A."/>
            <person name="Augustine A."/>
        </authorList>
    </citation>
    <scope>NUCLEOTIDE SEQUENCE</scope>
    <source>
        <tissue evidence="1">Leaf</tissue>
    </source>
</reference>
<sequence length="67" mass="7841">MRVRDGEDIEFWLHERSYFVEACPATVGCGFRQVVHDHLHHPIFTANLSRSRHYRTSEGGENETLEL</sequence>
<accession>A0A2P2KBV4</accession>